<organism evidence="4 6">
    <name type="scientific">Pseudomonas mangiferae</name>
    <dbReference type="NCBI Taxonomy" id="2593654"/>
    <lineage>
        <taxon>Bacteria</taxon>
        <taxon>Pseudomonadati</taxon>
        <taxon>Pseudomonadota</taxon>
        <taxon>Gammaproteobacteria</taxon>
        <taxon>Pseudomonadales</taxon>
        <taxon>Pseudomonadaceae</taxon>
        <taxon>Pseudomonas</taxon>
    </lineage>
</organism>
<comment type="caution">
    <text evidence="4">The sequence shown here is derived from an EMBL/GenBank/DDBJ whole genome shotgun (WGS) entry which is preliminary data.</text>
</comment>
<evidence type="ECO:0000313" key="5">
    <source>
        <dbReference type="EMBL" id="TRX76710.1"/>
    </source>
</evidence>
<feature type="region of interest" description="Disordered" evidence="1">
    <location>
        <begin position="381"/>
        <end position="419"/>
    </location>
</feature>
<evidence type="ECO:0000313" key="6">
    <source>
        <dbReference type="Proteomes" id="UP000315235"/>
    </source>
</evidence>
<reference evidence="4 6" key="1">
    <citation type="submission" date="2019-07" db="EMBL/GenBank/DDBJ databases">
        <title>Pseudomonas mangiferae sp. nov., isolated from bark of mango tree in Thailand.</title>
        <authorList>
            <person name="Srisuk N."/>
            <person name="Anurat P."/>
        </authorList>
    </citation>
    <scope>NUCLEOTIDE SEQUENCE [LARGE SCALE GENOMIC DNA]</scope>
    <source>
        <strain evidence="4 6">DMKU_BBB3-04</strain>
    </source>
</reference>
<sequence>MLYLRTGLPGAGKTLNAIREIDLEHQADPNDPERRLHRDPDHPDLPPRTIYYYGIPDLKLDRLKSRWVEFDTPEKWYDLPDGSVIVIDEAQRVFGNDGTRARPEKVTRFETHRHQGLDIHLITQHPSLLSTPVRKLVGKHINFIRPYGREKGIFRHEYEFCIDNPEKRANFKQASEERVTLDKAYFGVYKSSTVHTHKPTSPGYLKKIPLLVGIVLAALGGLAFGIYQVVHSAESEKQVLRAKSDQAVDSSAPSARNVQSATGEVARAESSSSTSKRLATRQDYIEDRSPRVPDLVASAPRYDELSKPRDFPRPVCAASSDPNLVDRAADRHFPVGIHDKKLMTCQCYTQQATRMKTTFEFCMDVVVNGYFDDTRLSPQYATGNSTRGVTTSPSPDPAAAIRRGRAATSPPQEYVSDNRNLIIGMPASEPMPWKR</sequence>
<keyword evidence="2" id="KW-0472">Membrane</keyword>
<feature type="compositionally biased region" description="Polar residues" evidence="1">
    <location>
        <begin position="247"/>
        <end position="262"/>
    </location>
</feature>
<feature type="region of interest" description="Disordered" evidence="1">
    <location>
        <begin position="244"/>
        <end position="284"/>
    </location>
</feature>
<evidence type="ECO:0000256" key="1">
    <source>
        <dbReference type="SAM" id="MobiDB-lite"/>
    </source>
</evidence>
<feature type="compositionally biased region" description="Polar residues" evidence="1">
    <location>
        <begin position="409"/>
        <end position="419"/>
    </location>
</feature>
<feature type="domain" description="Zona occludens toxin N-terminal" evidence="3">
    <location>
        <begin position="75"/>
        <end position="195"/>
    </location>
</feature>
<feature type="compositionally biased region" description="Polar residues" evidence="1">
    <location>
        <begin position="381"/>
        <end position="393"/>
    </location>
</feature>
<dbReference type="EMBL" id="VJOY01000001">
    <property type="protein sequence ID" value="TRX76702.1"/>
    <property type="molecule type" value="Genomic_DNA"/>
</dbReference>
<dbReference type="EMBL" id="VJOY01000001">
    <property type="protein sequence ID" value="TRX76710.1"/>
    <property type="molecule type" value="Genomic_DNA"/>
</dbReference>
<dbReference type="OrthoDB" id="8809170at2"/>
<keyword evidence="2" id="KW-0812">Transmembrane</keyword>
<gene>
    <name evidence="4" type="ORF">FM069_01385</name>
    <name evidence="5" type="ORF">FM069_01430</name>
</gene>
<feature type="transmembrane region" description="Helical" evidence="2">
    <location>
        <begin position="208"/>
        <end position="230"/>
    </location>
</feature>
<dbReference type="Pfam" id="PF05707">
    <property type="entry name" value="Zot"/>
    <property type="match status" value="1"/>
</dbReference>
<evidence type="ECO:0000259" key="3">
    <source>
        <dbReference type="Pfam" id="PF05707"/>
    </source>
</evidence>
<dbReference type="Proteomes" id="UP000315235">
    <property type="component" value="Unassembled WGS sequence"/>
</dbReference>
<name>A0A553H4K6_9PSED</name>
<evidence type="ECO:0000313" key="4">
    <source>
        <dbReference type="EMBL" id="TRX76702.1"/>
    </source>
</evidence>
<dbReference type="InterPro" id="IPR008900">
    <property type="entry name" value="Zot_N"/>
</dbReference>
<dbReference type="InterPro" id="IPR027417">
    <property type="entry name" value="P-loop_NTPase"/>
</dbReference>
<dbReference type="RefSeq" id="WP_143486392.1">
    <property type="nucleotide sequence ID" value="NZ_VJOY01000001.1"/>
</dbReference>
<dbReference type="AlphaFoldDB" id="A0A553H4K6"/>
<keyword evidence="6" id="KW-1185">Reference proteome</keyword>
<keyword evidence="2" id="KW-1133">Transmembrane helix</keyword>
<evidence type="ECO:0000256" key="2">
    <source>
        <dbReference type="SAM" id="Phobius"/>
    </source>
</evidence>
<accession>A0A553H4K6</accession>
<dbReference type="Gene3D" id="3.40.50.300">
    <property type="entry name" value="P-loop containing nucleotide triphosphate hydrolases"/>
    <property type="match status" value="1"/>
</dbReference>
<feature type="region of interest" description="Disordered" evidence="1">
    <location>
        <begin position="24"/>
        <end position="43"/>
    </location>
</feature>
<proteinExistence type="predicted"/>
<protein>
    <submittedName>
        <fullName evidence="4">Zonular occludens toxin</fullName>
    </submittedName>
</protein>